<feature type="domain" description="Cytochrome c" evidence="6">
    <location>
        <begin position="199"/>
        <end position="311"/>
    </location>
</feature>
<dbReference type="InterPro" id="IPR051459">
    <property type="entry name" value="Cytochrome_c-type_DH"/>
</dbReference>
<dbReference type="OrthoDB" id="9809720at2"/>
<gene>
    <name evidence="7" type="ORF">CRP01_14135</name>
</gene>
<dbReference type="EMBL" id="PDUD01000019">
    <property type="protein sequence ID" value="PHN06102.1"/>
    <property type="molecule type" value="Genomic_DNA"/>
</dbReference>
<evidence type="ECO:0000256" key="1">
    <source>
        <dbReference type="ARBA" id="ARBA00022617"/>
    </source>
</evidence>
<keyword evidence="5" id="KW-0472">Membrane</keyword>
<proteinExistence type="predicted"/>
<feature type="transmembrane region" description="Helical" evidence="5">
    <location>
        <begin position="7"/>
        <end position="30"/>
    </location>
</feature>
<evidence type="ECO:0000256" key="5">
    <source>
        <dbReference type="SAM" id="Phobius"/>
    </source>
</evidence>
<dbReference type="Gene3D" id="1.10.760.10">
    <property type="entry name" value="Cytochrome c-like domain"/>
    <property type="match status" value="2"/>
</dbReference>
<keyword evidence="5" id="KW-1133">Transmembrane helix</keyword>
<reference evidence="7 8" key="1">
    <citation type="submission" date="2017-10" db="EMBL/GenBank/DDBJ databases">
        <title>The draft genome sequence of Lewinella nigricans NBRC 102662.</title>
        <authorList>
            <person name="Wang K."/>
        </authorList>
    </citation>
    <scope>NUCLEOTIDE SEQUENCE [LARGE SCALE GENOMIC DNA]</scope>
    <source>
        <strain evidence="7 8">NBRC 102662</strain>
    </source>
</reference>
<evidence type="ECO:0000256" key="2">
    <source>
        <dbReference type="ARBA" id="ARBA00022723"/>
    </source>
</evidence>
<feature type="domain" description="Cytochrome c" evidence="6">
    <location>
        <begin position="48"/>
        <end position="158"/>
    </location>
</feature>
<dbReference type="InterPro" id="IPR009056">
    <property type="entry name" value="Cyt_c-like_dom"/>
</dbReference>
<evidence type="ECO:0000313" key="7">
    <source>
        <dbReference type="EMBL" id="PHN06102.1"/>
    </source>
</evidence>
<dbReference type="RefSeq" id="WP_099150696.1">
    <property type="nucleotide sequence ID" value="NZ_PDUD01000019.1"/>
</dbReference>
<protein>
    <submittedName>
        <fullName evidence="7">Cytochrome C</fullName>
    </submittedName>
</protein>
<dbReference type="PANTHER" id="PTHR35008">
    <property type="entry name" value="BLL4482 PROTEIN-RELATED"/>
    <property type="match status" value="1"/>
</dbReference>
<organism evidence="7 8">
    <name type="scientific">Flavilitoribacter nigricans (strain ATCC 23147 / DSM 23189 / NBRC 102662 / NCIMB 1420 / SS-2)</name>
    <name type="common">Lewinella nigricans</name>
    <dbReference type="NCBI Taxonomy" id="1122177"/>
    <lineage>
        <taxon>Bacteria</taxon>
        <taxon>Pseudomonadati</taxon>
        <taxon>Bacteroidota</taxon>
        <taxon>Saprospiria</taxon>
        <taxon>Saprospirales</taxon>
        <taxon>Lewinellaceae</taxon>
        <taxon>Flavilitoribacter</taxon>
    </lineage>
</organism>
<dbReference type="AlphaFoldDB" id="A0A2D0NC74"/>
<evidence type="ECO:0000256" key="4">
    <source>
        <dbReference type="PROSITE-ProRule" id="PRU00433"/>
    </source>
</evidence>
<dbReference type="PROSITE" id="PS51007">
    <property type="entry name" value="CYTC"/>
    <property type="match status" value="2"/>
</dbReference>
<dbReference type="Proteomes" id="UP000223913">
    <property type="component" value="Unassembled WGS sequence"/>
</dbReference>
<evidence type="ECO:0000256" key="3">
    <source>
        <dbReference type="ARBA" id="ARBA00023004"/>
    </source>
</evidence>
<dbReference type="SUPFAM" id="SSF46626">
    <property type="entry name" value="Cytochrome c"/>
    <property type="match status" value="2"/>
</dbReference>
<evidence type="ECO:0000259" key="6">
    <source>
        <dbReference type="PROSITE" id="PS51007"/>
    </source>
</evidence>
<dbReference type="GO" id="GO:0046872">
    <property type="term" value="F:metal ion binding"/>
    <property type="evidence" value="ECO:0007669"/>
    <property type="project" value="UniProtKB-KW"/>
</dbReference>
<keyword evidence="8" id="KW-1185">Reference proteome</keyword>
<keyword evidence="1 4" id="KW-0349">Heme</keyword>
<keyword evidence="2 4" id="KW-0479">Metal-binding</keyword>
<comment type="caution">
    <text evidence="7">The sequence shown here is derived from an EMBL/GenBank/DDBJ whole genome shotgun (WGS) entry which is preliminary data.</text>
</comment>
<keyword evidence="5" id="KW-0812">Transmembrane</keyword>
<dbReference type="InterPro" id="IPR036909">
    <property type="entry name" value="Cyt_c-like_dom_sf"/>
</dbReference>
<evidence type="ECO:0000313" key="8">
    <source>
        <dbReference type="Proteomes" id="UP000223913"/>
    </source>
</evidence>
<name>A0A2D0NC74_FLAN2</name>
<keyword evidence="3 4" id="KW-0408">Iron</keyword>
<dbReference type="GO" id="GO:0020037">
    <property type="term" value="F:heme binding"/>
    <property type="evidence" value="ECO:0007669"/>
    <property type="project" value="InterPro"/>
</dbReference>
<accession>A0A2D0NC74</accession>
<dbReference type="GO" id="GO:0009055">
    <property type="term" value="F:electron transfer activity"/>
    <property type="evidence" value="ECO:0007669"/>
    <property type="project" value="InterPro"/>
</dbReference>
<sequence length="330" mass="36673">MKSVVKLLKWTGIVLVLIIVGVFAFVQFTWGKKHDAPYPEIMASTDSVVIARGKHLALGPAHCISCHVPMDKVKEAEDGKVMPLSGGWELSILPGVFRAPNITPDMETGIGRMTDGEIARTLRYSVNKNHGLVFPFMPFQELSDEDLVAIISFLRSQEPVRHKVEPTEYSFLGKALIAFGIIKPEGPKNTPPQSVEIDSTIAYGSYLANRVANCNGCHTERDLKTGDFIGAPFAGGTLFMPDGFTEGYSFVTPNLTPHKGTGIMASWDESTFIKRMRVGRVHKGSPMPWATYERMEDLELKAIYRFLQSLDPVHNKIEKIVFEPGEEYVK</sequence>
<dbReference type="PANTHER" id="PTHR35008:SF8">
    <property type="entry name" value="ALCOHOL DEHYDROGENASE CYTOCHROME C SUBUNIT"/>
    <property type="match status" value="1"/>
</dbReference>
<dbReference type="Pfam" id="PF00034">
    <property type="entry name" value="Cytochrom_C"/>
    <property type="match status" value="1"/>
</dbReference>